<evidence type="ECO:0000256" key="6">
    <source>
        <dbReference type="HAMAP-Rule" id="MF_00074"/>
    </source>
</evidence>
<comment type="function">
    <text evidence="6">Specifically methylates the N7 position of a guanine in 16S rRNA.</text>
</comment>
<feature type="binding site" evidence="6">
    <location>
        <begin position="114"/>
        <end position="115"/>
    </location>
    <ligand>
        <name>S-adenosyl-L-methionine</name>
        <dbReference type="ChEBI" id="CHEBI:59789"/>
    </ligand>
</feature>
<dbReference type="RefSeq" id="WP_212142423.1">
    <property type="nucleotide sequence ID" value="NZ_JAGSSW010000009.1"/>
</dbReference>
<dbReference type="SUPFAM" id="SSF53335">
    <property type="entry name" value="S-adenosyl-L-methionine-dependent methyltransferases"/>
    <property type="match status" value="1"/>
</dbReference>
<keyword evidence="2 6" id="KW-0698">rRNA processing</keyword>
<dbReference type="EMBL" id="JAGSSW010000009">
    <property type="protein sequence ID" value="MBR8464587.1"/>
    <property type="molecule type" value="Genomic_DNA"/>
</dbReference>
<sequence>MVLPSNFNAKVAKFSEILTKFNRIHSLTNYKFIDEQVTDSIAPIEIFELNLEQNTPKIAIDVGSGAGFPAVFLAMILEDCEWHLFEPNAKKSSFLSLIKVELRLINLKVHSQKIEQCDKFRADLITSRALMKMPQFIKICSGFYDKQTKFLLYKGSSVADELSGYNAKIYNNKNRNYILMDNIL</sequence>
<comment type="caution">
    <text evidence="6">Lacks conserved residue(s) required for the propagation of feature annotation.</text>
</comment>
<dbReference type="EC" id="2.1.1.-" evidence="6"/>
<keyword evidence="8" id="KW-1185">Reference proteome</keyword>
<dbReference type="PANTHER" id="PTHR31760:SF0">
    <property type="entry name" value="S-ADENOSYL-L-METHIONINE-DEPENDENT METHYLTRANSFERASES SUPERFAMILY PROTEIN"/>
    <property type="match status" value="1"/>
</dbReference>
<keyword evidence="5 6" id="KW-0949">S-adenosyl-L-methionine</keyword>
<evidence type="ECO:0000256" key="1">
    <source>
        <dbReference type="ARBA" id="ARBA00022490"/>
    </source>
</evidence>
<dbReference type="HAMAP" id="MF_00074">
    <property type="entry name" value="16SrRNA_methyltr_G"/>
    <property type="match status" value="1"/>
</dbReference>
<evidence type="ECO:0000256" key="5">
    <source>
        <dbReference type="ARBA" id="ARBA00022691"/>
    </source>
</evidence>
<keyword evidence="1 6" id="KW-0963">Cytoplasm</keyword>
<dbReference type="PANTHER" id="PTHR31760">
    <property type="entry name" value="S-ADENOSYL-L-METHIONINE-DEPENDENT METHYLTRANSFERASES SUPERFAMILY PROTEIN"/>
    <property type="match status" value="1"/>
</dbReference>
<evidence type="ECO:0000313" key="8">
    <source>
        <dbReference type="Proteomes" id="UP000682951"/>
    </source>
</evidence>
<evidence type="ECO:0000256" key="3">
    <source>
        <dbReference type="ARBA" id="ARBA00022603"/>
    </source>
</evidence>
<dbReference type="NCBIfam" id="TIGR00138">
    <property type="entry name" value="rsmG_gidB"/>
    <property type="match status" value="1"/>
</dbReference>
<dbReference type="Gene3D" id="3.40.50.150">
    <property type="entry name" value="Vaccinia Virus protein VP39"/>
    <property type="match status" value="1"/>
</dbReference>
<accession>A0ABS5HLK3</accession>
<dbReference type="Proteomes" id="UP000682951">
    <property type="component" value="Unassembled WGS sequence"/>
</dbReference>
<feature type="binding site" evidence="6">
    <location>
        <position position="68"/>
    </location>
    <ligand>
        <name>S-adenosyl-L-methionine</name>
        <dbReference type="ChEBI" id="CHEBI:59789"/>
    </ligand>
</feature>
<proteinExistence type="inferred from homology"/>
<dbReference type="GO" id="GO:0008168">
    <property type="term" value="F:methyltransferase activity"/>
    <property type="evidence" value="ECO:0007669"/>
    <property type="project" value="UniProtKB-KW"/>
</dbReference>
<feature type="binding site" evidence="6">
    <location>
        <position position="128"/>
    </location>
    <ligand>
        <name>S-adenosyl-L-methionine</name>
        <dbReference type="ChEBI" id="CHEBI:59789"/>
    </ligand>
</feature>
<dbReference type="Pfam" id="PF02527">
    <property type="entry name" value="GidB"/>
    <property type="match status" value="1"/>
</dbReference>
<name>A0ABS5HLK3_9BACT</name>
<feature type="binding site" evidence="6">
    <location>
        <position position="63"/>
    </location>
    <ligand>
        <name>S-adenosyl-L-methionine</name>
        <dbReference type="ChEBI" id="CHEBI:59789"/>
    </ligand>
</feature>
<dbReference type="PIRSF" id="PIRSF003078">
    <property type="entry name" value="GidB"/>
    <property type="match status" value="1"/>
</dbReference>
<dbReference type="InterPro" id="IPR029063">
    <property type="entry name" value="SAM-dependent_MTases_sf"/>
</dbReference>
<protein>
    <recommendedName>
        <fullName evidence="6">Ribosomal RNA small subunit methyltransferase G</fullName>
        <ecNumber evidence="6">2.1.1.-</ecNumber>
    </recommendedName>
    <alternativeName>
        <fullName evidence="6">16S rRNA 7-methylguanosine methyltransferase</fullName>
        <shortName evidence="6">16S rRNA m7G methyltransferase</shortName>
    </alternativeName>
</protein>
<gene>
    <name evidence="6 7" type="primary">rsmG</name>
    <name evidence="7" type="ORF">KDD93_08450</name>
</gene>
<dbReference type="GO" id="GO:0032259">
    <property type="term" value="P:methylation"/>
    <property type="evidence" value="ECO:0007669"/>
    <property type="project" value="UniProtKB-KW"/>
</dbReference>
<organism evidence="7 8">
    <name type="scientific">Campylobacter anatolicus</name>
    <dbReference type="NCBI Taxonomy" id="2829105"/>
    <lineage>
        <taxon>Bacteria</taxon>
        <taxon>Pseudomonadati</taxon>
        <taxon>Campylobacterota</taxon>
        <taxon>Epsilonproteobacteria</taxon>
        <taxon>Campylobacterales</taxon>
        <taxon>Campylobacteraceae</taxon>
        <taxon>Campylobacter</taxon>
    </lineage>
</organism>
<evidence type="ECO:0000256" key="2">
    <source>
        <dbReference type="ARBA" id="ARBA00022552"/>
    </source>
</evidence>
<evidence type="ECO:0000256" key="4">
    <source>
        <dbReference type="ARBA" id="ARBA00022679"/>
    </source>
</evidence>
<reference evidence="7 8" key="1">
    <citation type="submission" date="2021-04" db="EMBL/GenBank/DDBJ databases">
        <title>Molecular and phenotypic characterization and identification of bacterial isolates recovered from the Anatolian ground squirrels (Spermophilus xanthoprymnus) and which have the potential to form a new species in the Campylobacter genus.</title>
        <authorList>
            <person name="Aydin F."/>
            <person name="Abay S."/>
            <person name="Kayman T."/>
            <person name="Karakaya E."/>
            <person name="Mustak H.K."/>
            <person name="Mustak I.B."/>
            <person name="Bilgin N."/>
            <person name="Duzler A."/>
            <person name="Sahin O."/>
            <person name="Guran O."/>
            <person name="Saticioglu I.B."/>
        </authorList>
    </citation>
    <scope>NUCLEOTIDE SEQUENCE [LARGE SCALE GENOMIC DNA]</scope>
    <source>
        <strain evidence="8">faydin-G24</strain>
    </source>
</reference>
<comment type="caution">
    <text evidence="7">The sequence shown here is derived from an EMBL/GenBank/DDBJ whole genome shotgun (WGS) entry which is preliminary data.</text>
</comment>
<evidence type="ECO:0000313" key="7">
    <source>
        <dbReference type="EMBL" id="MBR8464587.1"/>
    </source>
</evidence>
<comment type="subcellular location">
    <subcellularLocation>
        <location evidence="6">Cytoplasm</location>
    </subcellularLocation>
</comment>
<keyword evidence="3 6" id="KW-0489">Methyltransferase</keyword>
<comment type="similarity">
    <text evidence="6">Belongs to the methyltransferase superfamily. RNA methyltransferase RsmG family.</text>
</comment>
<dbReference type="InterPro" id="IPR003682">
    <property type="entry name" value="rRNA_ssu_MeTfrase_G"/>
</dbReference>
<keyword evidence="4 6" id="KW-0808">Transferase</keyword>